<sequence length="103" mass="11563">QEASTKNSQYATNLNRGKCVLRSLNHYCGSAVLRSKDNKCNFNGCTNYIRDVLTSGNASDSQFVNALENHRSCIIRNGGSRYSHVAERFRKEICYIDSSMSIC</sequence>
<name>A0A7T8GM38_CALRO</name>
<protein>
    <submittedName>
        <fullName evidence="1">Uncharacterized protein</fullName>
    </submittedName>
</protein>
<dbReference type="Proteomes" id="UP000595437">
    <property type="component" value="Chromosome 19"/>
</dbReference>
<keyword evidence="2" id="KW-1185">Reference proteome</keyword>
<accession>A0A7T8GM38</accession>
<evidence type="ECO:0000313" key="1">
    <source>
        <dbReference type="EMBL" id="QQP33061.1"/>
    </source>
</evidence>
<evidence type="ECO:0000313" key="2">
    <source>
        <dbReference type="Proteomes" id="UP000595437"/>
    </source>
</evidence>
<dbReference type="EMBL" id="CP045908">
    <property type="protein sequence ID" value="QQP33061.1"/>
    <property type="molecule type" value="Genomic_DNA"/>
</dbReference>
<proteinExistence type="predicted"/>
<organism evidence="1 2">
    <name type="scientific">Caligus rogercresseyi</name>
    <name type="common">Sea louse</name>
    <dbReference type="NCBI Taxonomy" id="217165"/>
    <lineage>
        <taxon>Eukaryota</taxon>
        <taxon>Metazoa</taxon>
        <taxon>Ecdysozoa</taxon>
        <taxon>Arthropoda</taxon>
        <taxon>Crustacea</taxon>
        <taxon>Multicrustacea</taxon>
        <taxon>Hexanauplia</taxon>
        <taxon>Copepoda</taxon>
        <taxon>Siphonostomatoida</taxon>
        <taxon>Caligidae</taxon>
        <taxon>Caligus</taxon>
    </lineage>
</organism>
<reference evidence="2" key="1">
    <citation type="submission" date="2021-01" db="EMBL/GenBank/DDBJ databases">
        <title>Caligus Genome Assembly.</title>
        <authorList>
            <person name="Gallardo-Escarate C."/>
        </authorList>
    </citation>
    <scope>NUCLEOTIDE SEQUENCE [LARGE SCALE GENOMIC DNA]</scope>
</reference>
<dbReference type="OrthoDB" id="10427693at2759"/>
<gene>
    <name evidence="1" type="ORF">FKW44_024301</name>
</gene>
<feature type="non-terminal residue" evidence="1">
    <location>
        <position position="1"/>
    </location>
</feature>
<dbReference type="AlphaFoldDB" id="A0A7T8GM38"/>